<name>A0ABQ7SWS6_PHRPL</name>
<comment type="caution">
    <text evidence="5">The sequence shown here is derived from an EMBL/GenBank/DDBJ whole genome shotgun (WGS) entry which is preliminary data.</text>
</comment>
<evidence type="ECO:0000256" key="1">
    <source>
        <dbReference type="ARBA" id="ARBA00009923"/>
    </source>
</evidence>
<keyword evidence="2" id="KW-1015">Disulfide bond</keyword>
<dbReference type="EMBL" id="JAIPUX010003289">
    <property type="protein sequence ID" value="KAH0621813.1"/>
    <property type="molecule type" value="Genomic_DNA"/>
</dbReference>
<feature type="chain" id="PRO_5047283757" description="SCP domain-containing protein" evidence="3">
    <location>
        <begin position="24"/>
        <end position="141"/>
    </location>
</feature>
<evidence type="ECO:0000313" key="6">
    <source>
        <dbReference type="Proteomes" id="UP000826234"/>
    </source>
</evidence>
<feature type="signal peptide" evidence="3">
    <location>
        <begin position="1"/>
        <end position="23"/>
    </location>
</feature>
<keyword evidence="6" id="KW-1185">Reference proteome</keyword>
<comment type="similarity">
    <text evidence="1">Belongs to the CRISP family.</text>
</comment>
<keyword evidence="3" id="KW-0732">Signal</keyword>
<evidence type="ECO:0000313" key="5">
    <source>
        <dbReference type="EMBL" id="KAH0621813.1"/>
    </source>
</evidence>
<dbReference type="SMART" id="SM00198">
    <property type="entry name" value="SCP"/>
    <property type="match status" value="1"/>
</dbReference>
<dbReference type="Gene3D" id="3.40.33.10">
    <property type="entry name" value="CAP"/>
    <property type="match status" value="1"/>
</dbReference>
<proteinExistence type="inferred from homology"/>
<dbReference type="SUPFAM" id="SSF55797">
    <property type="entry name" value="PR-1-like"/>
    <property type="match status" value="1"/>
</dbReference>
<evidence type="ECO:0000256" key="2">
    <source>
        <dbReference type="ARBA" id="ARBA00023157"/>
    </source>
</evidence>
<dbReference type="Proteomes" id="UP000826234">
    <property type="component" value="Unassembled WGS sequence"/>
</dbReference>
<reference evidence="5 6" key="1">
    <citation type="journal article" date="2022" name="Gigascience">
        <title>A chromosome-level genome assembly and annotation of the desert horned lizard, Phrynosoma platyrhinos, provides insight into chromosomal rearrangements among reptiles.</title>
        <authorList>
            <person name="Koochekian N."/>
            <person name="Ascanio A."/>
            <person name="Farleigh K."/>
            <person name="Card D.C."/>
            <person name="Schield D.R."/>
            <person name="Castoe T.A."/>
            <person name="Jezkova T."/>
        </authorList>
    </citation>
    <scope>NUCLEOTIDE SEQUENCE [LARGE SCALE GENOMIC DNA]</scope>
    <source>
        <strain evidence="5">NK-2021</strain>
    </source>
</reference>
<accession>A0ABQ7SWS6</accession>
<protein>
    <recommendedName>
        <fullName evidence="4">SCP domain-containing protein</fullName>
    </recommendedName>
</protein>
<feature type="domain" description="SCP" evidence="4">
    <location>
        <begin position="31"/>
        <end position="141"/>
    </location>
</feature>
<sequence>MILQIVFLLLAVVLQHFPGKANTLLSETSEMQKKEIVDKHNAIRRQVQPTASNMMKMMWNEKAAMNARRWAGKCQAISSPREERMVDGSLCGEITLQTNYPTSWHDAIDAFSSGKTFFQYSTGSTDPTKNVYGYTQVGRET</sequence>
<dbReference type="InterPro" id="IPR014044">
    <property type="entry name" value="CAP_dom"/>
</dbReference>
<gene>
    <name evidence="5" type="ORF">JD844_023451</name>
</gene>
<evidence type="ECO:0000256" key="3">
    <source>
        <dbReference type="SAM" id="SignalP"/>
    </source>
</evidence>
<evidence type="ECO:0000259" key="4">
    <source>
        <dbReference type="SMART" id="SM00198"/>
    </source>
</evidence>
<organism evidence="5 6">
    <name type="scientific">Phrynosoma platyrhinos</name>
    <name type="common">Desert horned lizard</name>
    <dbReference type="NCBI Taxonomy" id="52577"/>
    <lineage>
        <taxon>Eukaryota</taxon>
        <taxon>Metazoa</taxon>
        <taxon>Chordata</taxon>
        <taxon>Craniata</taxon>
        <taxon>Vertebrata</taxon>
        <taxon>Euteleostomi</taxon>
        <taxon>Lepidosauria</taxon>
        <taxon>Squamata</taxon>
        <taxon>Bifurcata</taxon>
        <taxon>Unidentata</taxon>
        <taxon>Episquamata</taxon>
        <taxon>Toxicofera</taxon>
        <taxon>Iguania</taxon>
        <taxon>Phrynosomatidae</taxon>
        <taxon>Phrynosomatinae</taxon>
        <taxon>Phrynosoma</taxon>
    </lineage>
</organism>
<dbReference type="Pfam" id="PF00188">
    <property type="entry name" value="CAP"/>
    <property type="match status" value="1"/>
</dbReference>
<dbReference type="InterPro" id="IPR035940">
    <property type="entry name" value="CAP_sf"/>
</dbReference>